<dbReference type="Proteomes" id="UP001206890">
    <property type="component" value="Unassembled WGS sequence"/>
</dbReference>
<dbReference type="EMBL" id="JBFTEZ010000002">
    <property type="protein sequence ID" value="MEX6464648.1"/>
    <property type="molecule type" value="Genomic_DNA"/>
</dbReference>
<dbReference type="Proteomes" id="UP001560293">
    <property type="component" value="Unassembled WGS sequence"/>
</dbReference>
<evidence type="ECO:0000313" key="5">
    <source>
        <dbReference type="Proteomes" id="UP001206890"/>
    </source>
</evidence>
<organism evidence="3 5">
    <name type="scientific">Dietzia cinnamea</name>
    <dbReference type="NCBI Taxonomy" id="321318"/>
    <lineage>
        <taxon>Bacteria</taxon>
        <taxon>Bacillati</taxon>
        <taxon>Actinomycetota</taxon>
        <taxon>Actinomycetes</taxon>
        <taxon>Mycobacteriales</taxon>
        <taxon>Dietziaceae</taxon>
        <taxon>Dietzia</taxon>
    </lineage>
</organism>
<reference evidence="6" key="2">
    <citation type="submission" date="2024-07" db="EMBL/GenBank/DDBJ databases">
        <title>Pseudomonas strain that inhibits Aeromonas fish pathogens.</title>
        <authorList>
            <person name="Wildschutte H."/>
        </authorList>
    </citation>
    <scope>NUCLEOTIDE SEQUENCE [LARGE SCALE GENOMIC DNA]</scope>
    <source>
        <strain evidence="6">n60</strain>
    </source>
</reference>
<dbReference type="InterPro" id="IPR013783">
    <property type="entry name" value="Ig-like_fold"/>
</dbReference>
<evidence type="ECO:0000313" key="6">
    <source>
        <dbReference type="Proteomes" id="UP001560293"/>
    </source>
</evidence>
<keyword evidence="6" id="KW-1185">Reference proteome</keyword>
<protein>
    <submittedName>
        <fullName evidence="3">Ig-like domain-containing protein</fullName>
    </submittedName>
</protein>
<feature type="compositionally biased region" description="Low complexity" evidence="1">
    <location>
        <begin position="215"/>
        <end position="224"/>
    </location>
</feature>
<dbReference type="InterPro" id="IPR041498">
    <property type="entry name" value="Big_6"/>
</dbReference>
<dbReference type="AlphaFoldDB" id="A0AAW5QDC9"/>
<comment type="caution">
    <text evidence="3">The sequence shown here is derived from an EMBL/GenBank/DDBJ whole genome shotgun (WGS) entry which is preliminary data.</text>
</comment>
<evidence type="ECO:0000313" key="4">
    <source>
        <dbReference type="EMBL" id="MEX6464648.1"/>
    </source>
</evidence>
<dbReference type="GO" id="GO:0005975">
    <property type="term" value="P:carbohydrate metabolic process"/>
    <property type="evidence" value="ECO:0007669"/>
    <property type="project" value="UniProtKB-ARBA"/>
</dbReference>
<evidence type="ECO:0000259" key="2">
    <source>
        <dbReference type="Pfam" id="PF17936"/>
    </source>
</evidence>
<dbReference type="RefSeq" id="WP_141764083.1">
    <property type="nucleotide sequence ID" value="NZ_JALXRO010000124.1"/>
</dbReference>
<dbReference type="Gene3D" id="2.60.40.10">
    <property type="entry name" value="Immunoglobulins"/>
    <property type="match status" value="1"/>
</dbReference>
<accession>A0AAW5QDC9</accession>
<evidence type="ECO:0000256" key="1">
    <source>
        <dbReference type="SAM" id="MobiDB-lite"/>
    </source>
</evidence>
<dbReference type="Pfam" id="PF17936">
    <property type="entry name" value="Big_6"/>
    <property type="match status" value="1"/>
</dbReference>
<proteinExistence type="predicted"/>
<dbReference type="EMBL" id="JALXTC010000111">
    <property type="protein sequence ID" value="MCT2119156.1"/>
    <property type="molecule type" value="Genomic_DNA"/>
</dbReference>
<feature type="region of interest" description="Disordered" evidence="1">
    <location>
        <begin position="182"/>
        <end position="224"/>
    </location>
</feature>
<feature type="domain" description="Bacterial Ig" evidence="2">
    <location>
        <begin position="6"/>
        <end position="88"/>
    </location>
</feature>
<evidence type="ECO:0000313" key="3">
    <source>
        <dbReference type="EMBL" id="MCT2119156.1"/>
    </source>
</evidence>
<feature type="region of interest" description="Disordered" evidence="1">
    <location>
        <begin position="80"/>
        <end position="105"/>
    </location>
</feature>
<reference evidence="4" key="3">
    <citation type="submission" date="2024-07" db="EMBL/GenBank/DDBJ databases">
        <authorList>
            <person name="Wildschutte H."/>
        </authorList>
    </citation>
    <scope>NUCLEOTIDE SEQUENCE</scope>
    <source>
        <strain evidence="4">N60</strain>
    </source>
</reference>
<feature type="compositionally biased region" description="Gly residues" evidence="1">
    <location>
        <begin position="190"/>
        <end position="214"/>
    </location>
</feature>
<sequence length="224" mass="21532">MNDTTAPVAPSGVVVSPQPAVDGDQVTVSGSAEAGSEVSVMVGGVEVCSATATVAGTFECVFTASESQDGLPVSVTATDAAGNTSQPGSGGTLEVDEAPVPTDPSVEITPNPPVEGQETEIEVVGDEGDEVVVTIGDEEICRVTIGADGTATCTWTPGAPGETEVVIEVGDSEPIVDTVDVAPADETGTVPGGSLGSLLGGSLGGDNGGGGSLGSLGSLGSSGS</sequence>
<name>A0AAW5QDC9_9ACTN</name>
<gene>
    <name evidence="4" type="ORF">AB6N35_09865</name>
    <name evidence="3" type="ORF">M3D93_15590</name>
</gene>
<reference evidence="3" key="1">
    <citation type="submission" date="2022-04" db="EMBL/GenBank/DDBJ databases">
        <title>Human microbiome associated bacterial genomes.</title>
        <authorList>
            <person name="Sandstrom S."/>
            <person name="Salamzade R."/>
            <person name="Kalan L.R."/>
        </authorList>
    </citation>
    <scope>NUCLEOTIDE SEQUENCE</scope>
    <source>
        <strain evidence="3">P3-SID1762</strain>
    </source>
</reference>